<feature type="domain" description="Tf2-1-like SH3-like" evidence="1">
    <location>
        <begin position="17"/>
        <end position="81"/>
    </location>
</feature>
<sequence>MKQQTNKKRRDVQLEVGDWVLVKLQPYRQHSVALRKSQKLGMKYFGPFEVVSRIGTVAYKLKLPDAAKIHPIFHISLLKKFFGNSPQPYVPLPITTNELGPIVQPWKVLAYRTILRQSRQVPQVLIQCERSELQEAVWEDVDIMKESYPHFNLEDKVAFDGESIVTWSQNDVEEMKKFVM</sequence>
<keyword evidence="3" id="KW-1185">Reference proteome</keyword>
<dbReference type="PANTHER" id="PTHR46148">
    <property type="entry name" value="CHROMO DOMAIN-CONTAINING PROTEIN"/>
    <property type="match status" value="1"/>
</dbReference>
<name>A0A151RTS0_CAJCA</name>
<proteinExistence type="predicted"/>
<evidence type="ECO:0000313" key="2">
    <source>
        <dbReference type="EMBL" id="KYP45939.1"/>
    </source>
</evidence>
<dbReference type="AlphaFoldDB" id="A0A151RTS0"/>
<dbReference type="PANTHER" id="PTHR46148:SF54">
    <property type="entry name" value="RETROTRANSPOSON-LIKE PROTEIN"/>
    <property type="match status" value="1"/>
</dbReference>
<protein>
    <submittedName>
        <fullName evidence="2">Transposon Ty3-G Gag-Pol polyprotein</fullName>
    </submittedName>
</protein>
<evidence type="ECO:0000259" key="1">
    <source>
        <dbReference type="Pfam" id="PF24626"/>
    </source>
</evidence>
<gene>
    <name evidence="2" type="ORF">KK1_032499</name>
</gene>
<organism evidence="2 3">
    <name type="scientific">Cajanus cajan</name>
    <name type="common">Pigeon pea</name>
    <name type="synonym">Cajanus indicus</name>
    <dbReference type="NCBI Taxonomy" id="3821"/>
    <lineage>
        <taxon>Eukaryota</taxon>
        <taxon>Viridiplantae</taxon>
        <taxon>Streptophyta</taxon>
        <taxon>Embryophyta</taxon>
        <taxon>Tracheophyta</taxon>
        <taxon>Spermatophyta</taxon>
        <taxon>Magnoliopsida</taxon>
        <taxon>eudicotyledons</taxon>
        <taxon>Gunneridae</taxon>
        <taxon>Pentapetalae</taxon>
        <taxon>rosids</taxon>
        <taxon>fabids</taxon>
        <taxon>Fabales</taxon>
        <taxon>Fabaceae</taxon>
        <taxon>Papilionoideae</taxon>
        <taxon>50 kb inversion clade</taxon>
        <taxon>NPAAA clade</taxon>
        <taxon>indigoferoid/millettioid clade</taxon>
        <taxon>Phaseoleae</taxon>
        <taxon>Cajanus</taxon>
    </lineage>
</organism>
<evidence type="ECO:0000313" key="3">
    <source>
        <dbReference type="Proteomes" id="UP000075243"/>
    </source>
</evidence>
<dbReference type="Proteomes" id="UP000075243">
    <property type="component" value="Unassembled WGS sequence"/>
</dbReference>
<dbReference type="InterPro" id="IPR056924">
    <property type="entry name" value="SH3_Tf2-1"/>
</dbReference>
<dbReference type="Gramene" id="C.cajan_31813.t">
    <property type="protein sequence ID" value="C.cajan_31813.t.cds1"/>
    <property type="gene ID" value="C.cajan_31813"/>
</dbReference>
<dbReference type="EMBL" id="KQ483574">
    <property type="protein sequence ID" value="KYP45939.1"/>
    <property type="molecule type" value="Genomic_DNA"/>
</dbReference>
<accession>A0A151RTS0</accession>
<dbReference type="OMA" id="CEEPWNI"/>
<reference evidence="2" key="1">
    <citation type="journal article" date="2012" name="Nat. Biotechnol.">
        <title>Draft genome sequence of pigeonpea (Cajanus cajan), an orphan legume crop of resource-poor farmers.</title>
        <authorList>
            <person name="Varshney R.K."/>
            <person name="Chen W."/>
            <person name="Li Y."/>
            <person name="Bharti A.K."/>
            <person name="Saxena R.K."/>
            <person name="Schlueter J.A."/>
            <person name="Donoghue M.T."/>
            <person name="Azam S."/>
            <person name="Fan G."/>
            <person name="Whaley A.M."/>
            <person name="Farmer A.D."/>
            <person name="Sheridan J."/>
            <person name="Iwata A."/>
            <person name="Tuteja R."/>
            <person name="Penmetsa R.V."/>
            <person name="Wu W."/>
            <person name="Upadhyaya H.D."/>
            <person name="Yang S.P."/>
            <person name="Shah T."/>
            <person name="Saxena K.B."/>
            <person name="Michael T."/>
            <person name="McCombie W.R."/>
            <person name="Yang B."/>
            <person name="Zhang G."/>
            <person name="Yang H."/>
            <person name="Wang J."/>
            <person name="Spillane C."/>
            <person name="Cook D.R."/>
            <person name="May G.D."/>
            <person name="Xu X."/>
            <person name="Jackson S.A."/>
        </authorList>
    </citation>
    <scope>NUCLEOTIDE SEQUENCE [LARGE SCALE GENOMIC DNA]</scope>
</reference>
<dbReference type="Pfam" id="PF24626">
    <property type="entry name" value="SH3_Tf2-1"/>
    <property type="match status" value="1"/>
</dbReference>